<dbReference type="EMBL" id="BJNY01000001">
    <property type="protein sequence ID" value="GED04534.1"/>
    <property type="molecule type" value="Genomic_DNA"/>
</dbReference>
<protein>
    <submittedName>
        <fullName evidence="2">Uncharacterized protein</fullName>
    </submittedName>
</protein>
<dbReference type="Proteomes" id="UP000316612">
    <property type="component" value="Unassembled WGS sequence"/>
</dbReference>
<evidence type="ECO:0000313" key="2">
    <source>
        <dbReference type="EMBL" id="GED04534.1"/>
    </source>
</evidence>
<gene>
    <name evidence="2" type="ORF">AUR04nite_00660</name>
</gene>
<evidence type="ECO:0000256" key="1">
    <source>
        <dbReference type="SAM" id="MobiDB-lite"/>
    </source>
</evidence>
<feature type="region of interest" description="Disordered" evidence="1">
    <location>
        <begin position="17"/>
        <end position="44"/>
    </location>
</feature>
<feature type="compositionally biased region" description="Polar residues" evidence="1">
    <location>
        <begin position="145"/>
        <end position="154"/>
    </location>
</feature>
<dbReference type="AlphaFoldDB" id="A0A4Y4DL30"/>
<organism evidence="2 3">
    <name type="scientific">Glutamicibacter uratoxydans</name>
    <name type="common">Arthrobacter uratoxydans</name>
    <dbReference type="NCBI Taxonomy" id="43667"/>
    <lineage>
        <taxon>Bacteria</taxon>
        <taxon>Bacillati</taxon>
        <taxon>Actinomycetota</taxon>
        <taxon>Actinomycetes</taxon>
        <taxon>Micrococcales</taxon>
        <taxon>Micrococcaceae</taxon>
        <taxon>Glutamicibacter</taxon>
    </lineage>
</organism>
<reference evidence="2 3" key="1">
    <citation type="submission" date="2019-06" db="EMBL/GenBank/DDBJ databases">
        <title>Whole genome shotgun sequence of Glutamicibacter uratoxydans NBRC 15515.</title>
        <authorList>
            <person name="Hosoyama A."/>
            <person name="Uohara A."/>
            <person name="Ohji S."/>
            <person name="Ichikawa N."/>
        </authorList>
    </citation>
    <scope>NUCLEOTIDE SEQUENCE [LARGE SCALE GENOMIC DNA]</scope>
    <source>
        <strain evidence="2 3">NBRC 15515</strain>
    </source>
</reference>
<evidence type="ECO:0000313" key="3">
    <source>
        <dbReference type="Proteomes" id="UP000316612"/>
    </source>
</evidence>
<feature type="region of interest" description="Disordered" evidence="1">
    <location>
        <begin position="122"/>
        <end position="154"/>
    </location>
</feature>
<comment type="caution">
    <text evidence="2">The sequence shown here is derived from an EMBL/GenBank/DDBJ whole genome shotgun (WGS) entry which is preliminary data.</text>
</comment>
<proteinExistence type="predicted"/>
<keyword evidence="3" id="KW-1185">Reference proteome</keyword>
<feature type="compositionally biased region" description="Basic and acidic residues" evidence="1">
    <location>
        <begin position="17"/>
        <end position="28"/>
    </location>
</feature>
<accession>A0A4Y4DL30</accession>
<name>A0A4Y4DL30_GLUUR</name>
<sequence>MPNWYTAPSLVDLRNETNAKWPNRDKASDGSVGDVSHAARVSDHNPDWKSGGVVRAIDVDKDGINVDTFLNAVIYDPRVSYVIWNRRIWGGTRWRPYEGANAHTKHIHVSIKHTDAAERGGSWGLGKVAPSGKPSDAKVKPVKDQSPSNTPNGSTVFPTDYVDLKINGNFKAWEQGAIQILMHQLGYRENKQWDGKIGRLGYTDLMNWLQDVGYYKQTPKGLKLYVDGKPGYWFWYEFQRYLKDRKHYKGILDGKPDVMTYEAIQRWLNANNGQ</sequence>